<dbReference type="SUPFAM" id="SSF51735">
    <property type="entry name" value="NAD(P)-binding Rossmann-fold domains"/>
    <property type="match status" value="1"/>
</dbReference>
<dbReference type="Pfam" id="PF00106">
    <property type="entry name" value="adh_short"/>
    <property type="match status" value="1"/>
</dbReference>
<evidence type="ECO:0000259" key="3">
    <source>
        <dbReference type="SMART" id="SM00822"/>
    </source>
</evidence>
<dbReference type="CDD" id="cd05233">
    <property type="entry name" value="SDR_c"/>
    <property type="match status" value="1"/>
</dbReference>
<organism evidence="4 5">
    <name type="scientific">Cupriavidus basilensis</name>
    <dbReference type="NCBI Taxonomy" id="68895"/>
    <lineage>
        <taxon>Bacteria</taxon>
        <taxon>Pseudomonadati</taxon>
        <taxon>Pseudomonadota</taxon>
        <taxon>Betaproteobacteria</taxon>
        <taxon>Burkholderiales</taxon>
        <taxon>Burkholderiaceae</taxon>
        <taxon>Cupriavidus</taxon>
    </lineage>
</organism>
<dbReference type="InterPro" id="IPR050259">
    <property type="entry name" value="SDR"/>
</dbReference>
<dbReference type="Proteomes" id="UP001216674">
    <property type="component" value="Unassembled WGS sequence"/>
</dbReference>
<dbReference type="PANTHER" id="PTHR42879:SF2">
    <property type="entry name" value="3-OXOACYL-[ACYL-CARRIER-PROTEIN] REDUCTASE FABG"/>
    <property type="match status" value="1"/>
</dbReference>
<dbReference type="Gene3D" id="3.40.50.720">
    <property type="entry name" value="NAD(P)-binding Rossmann-like Domain"/>
    <property type="match status" value="1"/>
</dbReference>
<name>A0ABT6AMR5_9BURK</name>
<dbReference type="InterPro" id="IPR036291">
    <property type="entry name" value="NAD(P)-bd_dom_sf"/>
</dbReference>
<dbReference type="PANTHER" id="PTHR42879">
    <property type="entry name" value="3-OXOACYL-(ACYL-CARRIER-PROTEIN) REDUCTASE"/>
    <property type="match status" value="1"/>
</dbReference>
<reference evidence="4 5" key="1">
    <citation type="submission" date="2023-03" db="EMBL/GenBank/DDBJ databases">
        <title>Draft assemblies of triclosan tolerant bacteria isolated from returned activated sludge.</title>
        <authorList>
            <person name="Van Hamelsveld S."/>
        </authorList>
    </citation>
    <scope>NUCLEOTIDE SEQUENCE [LARGE SCALE GENOMIC DNA]</scope>
    <source>
        <strain evidence="4 5">GW210010_S58</strain>
    </source>
</reference>
<dbReference type="EMBL" id="JARJLM010000222">
    <property type="protein sequence ID" value="MDF3833867.1"/>
    <property type="molecule type" value="Genomic_DNA"/>
</dbReference>
<comment type="caution">
    <text evidence="4">The sequence shown here is derived from an EMBL/GenBank/DDBJ whole genome shotgun (WGS) entry which is preliminary data.</text>
</comment>
<evidence type="ECO:0000313" key="4">
    <source>
        <dbReference type="EMBL" id="MDF3833867.1"/>
    </source>
</evidence>
<dbReference type="PROSITE" id="PS00061">
    <property type="entry name" value="ADH_SHORT"/>
    <property type="match status" value="1"/>
</dbReference>
<dbReference type="SMART" id="SM00822">
    <property type="entry name" value="PKS_KR"/>
    <property type="match status" value="1"/>
</dbReference>
<dbReference type="InterPro" id="IPR020904">
    <property type="entry name" value="Sc_DH/Rdtase_CS"/>
</dbReference>
<evidence type="ECO:0000256" key="2">
    <source>
        <dbReference type="RuleBase" id="RU000363"/>
    </source>
</evidence>
<proteinExistence type="inferred from homology"/>
<sequence length="264" mass="26510">MQLSLQGRHALVTGGGRGIGAAIARRLLADGASVTLLGRDAATLAATADALAEAVVAPAVLGTVTADISQPDSVAAAFAEAAGRAGPIDMLINNAGQARSAPFARTDLALWQAMLEVNLTGTFLCTQAALPHMLANGWGRIVNVASTAGLAGYGYVSAYCAAKHGVIGLTRALALETASSGVTVNAVCPGYTETDIVRDAVANIVRKTGRSEAQARAELAKGNPQGRLVQPDEVADAVAWLCQPSAGAITGQSIPVAGGEVMAG</sequence>
<accession>A0ABT6AMR5</accession>
<comment type="similarity">
    <text evidence="1 2">Belongs to the short-chain dehydrogenases/reductases (SDR) family.</text>
</comment>
<dbReference type="PRINTS" id="PR00081">
    <property type="entry name" value="GDHRDH"/>
</dbReference>
<protein>
    <submittedName>
        <fullName evidence="4">SDR family NAD(P)-dependent oxidoreductase</fullName>
    </submittedName>
</protein>
<dbReference type="InterPro" id="IPR002347">
    <property type="entry name" value="SDR_fam"/>
</dbReference>
<dbReference type="PRINTS" id="PR00080">
    <property type="entry name" value="SDRFAMILY"/>
</dbReference>
<evidence type="ECO:0000256" key="1">
    <source>
        <dbReference type="ARBA" id="ARBA00006484"/>
    </source>
</evidence>
<feature type="domain" description="Ketoreductase" evidence="3">
    <location>
        <begin position="8"/>
        <end position="181"/>
    </location>
</feature>
<evidence type="ECO:0000313" key="5">
    <source>
        <dbReference type="Proteomes" id="UP001216674"/>
    </source>
</evidence>
<dbReference type="RefSeq" id="WP_276265088.1">
    <property type="nucleotide sequence ID" value="NZ_JARJLM010000222.1"/>
</dbReference>
<keyword evidence="5" id="KW-1185">Reference proteome</keyword>
<dbReference type="InterPro" id="IPR057326">
    <property type="entry name" value="KR_dom"/>
</dbReference>
<gene>
    <name evidence="4" type="ORF">P3W85_13035</name>
</gene>